<name>A0A3N4I647_ASCIM</name>
<feature type="transmembrane region" description="Helical" evidence="1">
    <location>
        <begin position="162"/>
        <end position="183"/>
    </location>
</feature>
<evidence type="ECO:0008006" key="4">
    <source>
        <dbReference type="Google" id="ProtNLM"/>
    </source>
</evidence>
<evidence type="ECO:0000256" key="1">
    <source>
        <dbReference type="SAM" id="Phobius"/>
    </source>
</evidence>
<keyword evidence="1" id="KW-0472">Membrane</keyword>
<dbReference type="GO" id="GO:0016020">
    <property type="term" value="C:membrane"/>
    <property type="evidence" value="ECO:0007669"/>
    <property type="project" value="TreeGrafter"/>
</dbReference>
<dbReference type="PANTHER" id="PTHR12242">
    <property type="entry name" value="OS02G0130600 PROTEIN-RELATED"/>
    <property type="match status" value="1"/>
</dbReference>
<evidence type="ECO:0000313" key="2">
    <source>
        <dbReference type="EMBL" id="RPA77294.1"/>
    </source>
</evidence>
<dbReference type="STRING" id="1160509.A0A3N4I647"/>
<evidence type="ECO:0000313" key="3">
    <source>
        <dbReference type="Proteomes" id="UP000275078"/>
    </source>
</evidence>
<keyword evidence="1" id="KW-0812">Transmembrane</keyword>
<accession>A0A3N4I647</accession>
<gene>
    <name evidence="2" type="ORF">BJ508DRAFT_417131</name>
</gene>
<keyword evidence="3" id="KW-1185">Reference proteome</keyword>
<sequence length="259" mass="29096">MVTISMIPDDGVKPFFTSWILPPLLLAICRALISLYCFLVIILRWALDSGEIGSSFSYFTNLTLFGIAFYTAFSAFHGFKYHFTGRVPLEYWGEWLQGLHSVLYTTVVVYPIIVTAVYWALLAGDAEIEGARSWWAAISVHVLNAAYALFEIFIPRTSPPPWAHIMPLVFLLALYLALAYVTYATQGFYPYAFLNPDKGKGLLVGYIFGILAASIVVYIVIRYIILLRKILTERKAGMTGKFAKKDLDARTRKESAGFA</sequence>
<dbReference type="PANTHER" id="PTHR12242:SF1">
    <property type="entry name" value="MYND-TYPE DOMAIN-CONTAINING PROTEIN"/>
    <property type="match status" value="1"/>
</dbReference>
<feature type="transmembrane region" description="Helical" evidence="1">
    <location>
        <begin position="58"/>
        <end position="79"/>
    </location>
</feature>
<proteinExistence type="predicted"/>
<keyword evidence="1" id="KW-1133">Transmembrane helix</keyword>
<dbReference type="Proteomes" id="UP000275078">
    <property type="component" value="Unassembled WGS sequence"/>
</dbReference>
<protein>
    <recommendedName>
        <fullName evidence="4">FAR-17a/AIG1-like protein</fullName>
    </recommendedName>
</protein>
<feature type="transmembrane region" description="Helical" evidence="1">
    <location>
        <begin position="20"/>
        <end position="46"/>
    </location>
</feature>
<dbReference type="AlphaFoldDB" id="A0A3N4I647"/>
<feature type="transmembrane region" description="Helical" evidence="1">
    <location>
        <begin position="133"/>
        <end position="150"/>
    </location>
</feature>
<dbReference type="EMBL" id="ML119728">
    <property type="protein sequence ID" value="RPA77294.1"/>
    <property type="molecule type" value="Genomic_DNA"/>
</dbReference>
<dbReference type="OrthoDB" id="419711at2759"/>
<feature type="transmembrane region" description="Helical" evidence="1">
    <location>
        <begin position="99"/>
        <end position="121"/>
    </location>
</feature>
<reference evidence="2 3" key="1">
    <citation type="journal article" date="2018" name="Nat. Ecol. Evol.">
        <title>Pezizomycetes genomes reveal the molecular basis of ectomycorrhizal truffle lifestyle.</title>
        <authorList>
            <person name="Murat C."/>
            <person name="Payen T."/>
            <person name="Noel B."/>
            <person name="Kuo A."/>
            <person name="Morin E."/>
            <person name="Chen J."/>
            <person name="Kohler A."/>
            <person name="Krizsan K."/>
            <person name="Balestrini R."/>
            <person name="Da Silva C."/>
            <person name="Montanini B."/>
            <person name="Hainaut M."/>
            <person name="Levati E."/>
            <person name="Barry K.W."/>
            <person name="Belfiori B."/>
            <person name="Cichocki N."/>
            <person name="Clum A."/>
            <person name="Dockter R.B."/>
            <person name="Fauchery L."/>
            <person name="Guy J."/>
            <person name="Iotti M."/>
            <person name="Le Tacon F."/>
            <person name="Lindquist E.A."/>
            <person name="Lipzen A."/>
            <person name="Malagnac F."/>
            <person name="Mello A."/>
            <person name="Molinier V."/>
            <person name="Miyauchi S."/>
            <person name="Poulain J."/>
            <person name="Riccioni C."/>
            <person name="Rubini A."/>
            <person name="Sitrit Y."/>
            <person name="Splivallo R."/>
            <person name="Traeger S."/>
            <person name="Wang M."/>
            <person name="Zifcakova L."/>
            <person name="Wipf D."/>
            <person name="Zambonelli A."/>
            <person name="Paolocci F."/>
            <person name="Nowrousian M."/>
            <person name="Ottonello S."/>
            <person name="Baldrian P."/>
            <person name="Spatafora J.W."/>
            <person name="Henrissat B."/>
            <person name="Nagy L.G."/>
            <person name="Aury J.M."/>
            <person name="Wincker P."/>
            <person name="Grigoriev I.V."/>
            <person name="Bonfante P."/>
            <person name="Martin F.M."/>
        </authorList>
    </citation>
    <scope>NUCLEOTIDE SEQUENCE [LARGE SCALE GENOMIC DNA]</scope>
    <source>
        <strain evidence="2 3">RN42</strain>
    </source>
</reference>
<organism evidence="2 3">
    <name type="scientific">Ascobolus immersus RN42</name>
    <dbReference type="NCBI Taxonomy" id="1160509"/>
    <lineage>
        <taxon>Eukaryota</taxon>
        <taxon>Fungi</taxon>
        <taxon>Dikarya</taxon>
        <taxon>Ascomycota</taxon>
        <taxon>Pezizomycotina</taxon>
        <taxon>Pezizomycetes</taxon>
        <taxon>Pezizales</taxon>
        <taxon>Ascobolaceae</taxon>
        <taxon>Ascobolus</taxon>
    </lineage>
</organism>
<feature type="transmembrane region" description="Helical" evidence="1">
    <location>
        <begin position="203"/>
        <end position="225"/>
    </location>
</feature>